<proteinExistence type="predicted"/>
<dbReference type="RefSeq" id="WP_183894241.1">
    <property type="nucleotide sequence ID" value="NZ_JACIDV010000002.1"/>
</dbReference>
<feature type="signal peptide" evidence="1">
    <location>
        <begin position="1"/>
        <end position="19"/>
    </location>
</feature>
<evidence type="ECO:0000313" key="2">
    <source>
        <dbReference type="EMBL" id="MBB3944968.1"/>
    </source>
</evidence>
<evidence type="ECO:0000256" key="1">
    <source>
        <dbReference type="SAM" id="SignalP"/>
    </source>
</evidence>
<name>A0A7W6C6Q2_9HYPH</name>
<keyword evidence="1" id="KW-0732">Signal</keyword>
<dbReference type="InterPro" id="IPR049748">
    <property type="entry name" value="HPE1-like_N_CxxC"/>
</dbReference>
<protein>
    <submittedName>
        <fullName evidence="2">Uncharacterized protein</fullName>
    </submittedName>
</protein>
<dbReference type="NCBIfam" id="NF041110">
    <property type="entry name" value="HPE1_fam_CxxC"/>
    <property type="match status" value="1"/>
</dbReference>
<dbReference type="Proteomes" id="UP000565286">
    <property type="component" value="Unassembled WGS sequence"/>
</dbReference>
<feature type="chain" id="PRO_5031305901" evidence="1">
    <location>
        <begin position="20"/>
        <end position="155"/>
    </location>
</feature>
<evidence type="ECO:0000313" key="3">
    <source>
        <dbReference type="Proteomes" id="UP000565286"/>
    </source>
</evidence>
<comment type="caution">
    <text evidence="2">The sequence shown here is derived from an EMBL/GenBank/DDBJ whole genome shotgun (WGS) entry which is preliminary data.</text>
</comment>
<gene>
    <name evidence="2" type="ORF">GGQ73_000893</name>
</gene>
<reference evidence="2 3" key="1">
    <citation type="submission" date="2020-08" db="EMBL/GenBank/DDBJ databases">
        <title>Genomic Encyclopedia of Type Strains, Phase IV (KMG-IV): sequencing the most valuable type-strain genomes for metagenomic binning, comparative biology and taxonomic classification.</title>
        <authorList>
            <person name="Goeker M."/>
        </authorList>
    </citation>
    <scope>NUCLEOTIDE SEQUENCE [LARGE SCALE GENOMIC DNA]</scope>
    <source>
        <strain evidence="2 3">DSM 26438</strain>
    </source>
</reference>
<keyword evidence="3" id="KW-1185">Reference proteome</keyword>
<accession>A0A7W6C6Q2</accession>
<sequence length="155" mass="16031">MRKTLLTVAIVLTSGSAMASSIDVIHGNRTGNGSVILVTCEGCPTAAVKTKPADAAPTLPPGMQDISIRDVDGQRQIVRREAWLGGSPVTYVSKNPAWLPADDTATALGETAPTIDTLVKTSAVDTVIGKDVVAPVAADASTPLAFDNLMLRPSH</sequence>
<dbReference type="EMBL" id="JACIDV010000002">
    <property type="protein sequence ID" value="MBB3944968.1"/>
    <property type="molecule type" value="Genomic_DNA"/>
</dbReference>
<organism evidence="2 3">
    <name type="scientific">Rhizobium skierniewicense</name>
    <dbReference type="NCBI Taxonomy" id="984260"/>
    <lineage>
        <taxon>Bacteria</taxon>
        <taxon>Pseudomonadati</taxon>
        <taxon>Pseudomonadota</taxon>
        <taxon>Alphaproteobacteria</taxon>
        <taxon>Hyphomicrobiales</taxon>
        <taxon>Rhizobiaceae</taxon>
        <taxon>Rhizobium/Agrobacterium group</taxon>
        <taxon>Rhizobium</taxon>
    </lineage>
</organism>
<dbReference type="AlphaFoldDB" id="A0A7W6C6Q2"/>